<name>A0A1M6B0J0_9BACT</name>
<feature type="signal peptide" evidence="1">
    <location>
        <begin position="1"/>
        <end position="19"/>
    </location>
</feature>
<dbReference type="AlphaFoldDB" id="A0A1M6B0J0"/>
<evidence type="ECO:0000313" key="4">
    <source>
        <dbReference type="Proteomes" id="UP000184510"/>
    </source>
</evidence>
<gene>
    <name evidence="3" type="ORF">SAMN02745181_0087</name>
</gene>
<evidence type="ECO:0000313" key="3">
    <source>
        <dbReference type="EMBL" id="SHI42232.1"/>
    </source>
</evidence>
<dbReference type="Gene3D" id="3.10.560.10">
    <property type="entry name" value="Outer membrane lipoprotein wza domain like"/>
    <property type="match status" value="1"/>
</dbReference>
<organism evidence="3 4">
    <name type="scientific">Rubritalea squalenifaciens DSM 18772</name>
    <dbReference type="NCBI Taxonomy" id="1123071"/>
    <lineage>
        <taxon>Bacteria</taxon>
        <taxon>Pseudomonadati</taxon>
        <taxon>Verrucomicrobiota</taxon>
        <taxon>Verrucomicrobiia</taxon>
        <taxon>Verrucomicrobiales</taxon>
        <taxon>Rubritaleaceae</taxon>
        <taxon>Rubritalea</taxon>
    </lineage>
</organism>
<feature type="chain" id="PRO_5012386946" evidence="1">
    <location>
        <begin position="20"/>
        <end position="1106"/>
    </location>
</feature>
<reference evidence="3 4" key="1">
    <citation type="submission" date="2016-11" db="EMBL/GenBank/DDBJ databases">
        <authorList>
            <person name="Jaros S."/>
            <person name="Januszkiewicz K."/>
            <person name="Wedrychowicz H."/>
        </authorList>
    </citation>
    <scope>NUCLEOTIDE SEQUENCE [LARGE SCALE GENOMIC DNA]</scope>
    <source>
        <strain evidence="3 4">DSM 18772</strain>
    </source>
</reference>
<dbReference type="EMBL" id="FQYR01000002">
    <property type="protein sequence ID" value="SHI42232.1"/>
    <property type="molecule type" value="Genomic_DNA"/>
</dbReference>
<dbReference type="STRING" id="1123071.SAMN02745181_0087"/>
<dbReference type="InParanoid" id="A0A1M6B0J0"/>
<proteinExistence type="predicted"/>
<protein>
    <submittedName>
        <fullName evidence="3">SLBB domain-containing protein</fullName>
    </submittedName>
</protein>
<sequence length="1106" mass="124255">MRMKCVFVLFLLGVSMVQAQLPSMSVVDSGRRHDLELQSLELSVDIQGRYAETVMTVAFFNDTKRNQEGEFTLPLPEGATVSNYALEVNGKMREASVVEKERAVNAYESIKRQNIDPGIVTREKGNIYRTKIFPVLPKRAKAVRIGFVHELEEVDGKLVYAFPFALKKMVENVTIRVSGDVEKVSFPSKMGRMQEDERVKFVESKRVVLDGKLEIVSKLAPEKSIRGQVGEEVYIDLVTAIPDRVLRAEASKPNTVSLFWDASVSGYRRDLKKEMQVLDALFKKLGNVDVKLTVVDLHADYQGKYEVRGGDWSQLKQQINQIDYAGVANWGAVDFKDRNADRILFVGEGALHLPLQKLSPRGVVHILDSSALADPDLPLLGLAEATGGRVMDVRAEKVAAMAEEIIKLRPRLIEVKGYFDSTYVQAEGEKLRIIGKCKTDRTDGIVLKFGYGQEVMLVETLSDAAFAQTNGEVLRKLWAQRKLAEMEREDFTTQGPTQAILKHCQQYHLVSDSTAMIVLERFEDHLRYQIPPPEPDLLEKYEQEVGSYARSRWSERFQGTVHGAQLDHGRRYNWYQKSYPWMEYQLYPRYIRVEQWTHAQASVFTKEQLADTNHQVFLKWMDEVKALVHGKDKVKSKEDLKQWMQRLEEVKESGAQLTGTPIKVPEHEFAVSVRGLVNDGKTITLDKGATLKQAIEKAGGIYDDEIGDRVAIYRNADRAIYNTVSKDYKPQQLFPGDMVVVMPPMLDGDLLLSDGFSADPFSDGGLEVTKDSTARASKRAAVEQSTLPLGVDWRAGGGDSGKAGGKLPVRRLNGVELSGKVQPVIEAKSPAGNVSDVLESGDVWQAYLNLKGTASRDVKLKVAKKLYEQKDGHKARRVLSSIYGLKSGISVQDMRAAAYHMIAMGDGKGADELLALIQVADPEDELVFYDRWLAMGRTSKLCAEQWVVNWLSCHVKFFEHWRLWRNVQAMEMTRLKFLPNEEDFYGAVAFFDSLVYPSDIRIVVCSSQVDQGAYLRVTDPAEVQATPNRVSETGGWCAAQNGLADYMVRKAMPGSYRLELGSSQPATYLVQVYTHWGRENETRQVYVVEVPGDGELHEAGQIDFGL</sequence>
<evidence type="ECO:0000256" key="1">
    <source>
        <dbReference type="SAM" id="SignalP"/>
    </source>
</evidence>
<feature type="domain" description="VIT" evidence="2">
    <location>
        <begin position="21"/>
        <end position="149"/>
    </location>
</feature>
<dbReference type="Proteomes" id="UP000184510">
    <property type="component" value="Unassembled WGS sequence"/>
</dbReference>
<dbReference type="PANTHER" id="PTHR10338:SF108">
    <property type="entry name" value="INTER-ALPHA-TRYPSIN INHIBITOR HEAVY CHAIN H4-LIKE PROTEIN"/>
    <property type="match status" value="1"/>
</dbReference>
<dbReference type="SMART" id="SM00609">
    <property type="entry name" value="VIT"/>
    <property type="match status" value="1"/>
</dbReference>
<keyword evidence="4" id="KW-1185">Reference proteome</keyword>
<keyword evidence="1" id="KW-0732">Signal</keyword>
<dbReference type="PROSITE" id="PS51468">
    <property type="entry name" value="VIT"/>
    <property type="match status" value="1"/>
</dbReference>
<dbReference type="InterPro" id="IPR013694">
    <property type="entry name" value="VIT"/>
</dbReference>
<dbReference type="InterPro" id="IPR050934">
    <property type="entry name" value="ITIH"/>
</dbReference>
<dbReference type="PANTHER" id="PTHR10338">
    <property type="entry name" value="INTER-ALPHA-TRYPSIN INHIBITOR HEAVY CHAIN FAMILY MEMBER"/>
    <property type="match status" value="1"/>
</dbReference>
<evidence type="ECO:0000259" key="2">
    <source>
        <dbReference type="PROSITE" id="PS51468"/>
    </source>
</evidence>
<accession>A0A1M6B0J0</accession>
<dbReference type="Pfam" id="PF08487">
    <property type="entry name" value="VIT"/>
    <property type="match status" value="1"/>
</dbReference>